<reference evidence="3 4" key="1">
    <citation type="submission" date="2018-02" db="EMBL/GenBank/DDBJ databases">
        <title>The genomes of Aspergillus section Nigri reveals drivers in fungal speciation.</title>
        <authorList>
            <consortium name="DOE Joint Genome Institute"/>
            <person name="Vesth T.C."/>
            <person name="Nybo J."/>
            <person name="Theobald S."/>
            <person name="Brandl J."/>
            <person name="Frisvad J.C."/>
            <person name="Nielsen K.F."/>
            <person name="Lyhne E.K."/>
            <person name="Kogle M.E."/>
            <person name="Kuo A."/>
            <person name="Riley R."/>
            <person name="Clum A."/>
            <person name="Nolan M."/>
            <person name="Lipzen A."/>
            <person name="Salamov A."/>
            <person name="Henrissat B."/>
            <person name="Wiebenga A."/>
            <person name="De vries R.P."/>
            <person name="Grigoriev I.V."/>
            <person name="Mortensen U.H."/>
            <person name="Andersen M.R."/>
            <person name="Baker S.E."/>
        </authorList>
    </citation>
    <scope>NUCLEOTIDE SEQUENCE [LARGE SCALE GENOMIC DNA]</scope>
    <source>
        <strain evidence="3 4">CBS 121593</strain>
    </source>
</reference>
<feature type="region of interest" description="Disordered" evidence="1">
    <location>
        <begin position="144"/>
        <end position="178"/>
    </location>
</feature>
<proteinExistence type="predicted"/>
<evidence type="ECO:0000313" key="4">
    <source>
        <dbReference type="Proteomes" id="UP000249402"/>
    </source>
</evidence>
<dbReference type="Proteomes" id="UP000249402">
    <property type="component" value="Unassembled WGS sequence"/>
</dbReference>
<dbReference type="AlphaFoldDB" id="A0A395H3Y3"/>
<evidence type="ECO:0000259" key="2">
    <source>
        <dbReference type="Pfam" id="PF13391"/>
    </source>
</evidence>
<keyword evidence="4" id="KW-1185">Reference proteome</keyword>
<dbReference type="Pfam" id="PF13391">
    <property type="entry name" value="HNH_2"/>
    <property type="match status" value="1"/>
</dbReference>
<evidence type="ECO:0000313" key="3">
    <source>
        <dbReference type="EMBL" id="RAL02621.1"/>
    </source>
</evidence>
<feature type="domain" description="HNH nuclease" evidence="2">
    <location>
        <begin position="188"/>
        <end position="270"/>
    </location>
</feature>
<dbReference type="EMBL" id="KZ824430">
    <property type="protein sequence ID" value="RAL02621.1"/>
    <property type="molecule type" value="Genomic_DNA"/>
</dbReference>
<organism evidence="3 4">
    <name type="scientific">Aspergillus ibericus CBS 121593</name>
    <dbReference type="NCBI Taxonomy" id="1448316"/>
    <lineage>
        <taxon>Eukaryota</taxon>
        <taxon>Fungi</taxon>
        <taxon>Dikarya</taxon>
        <taxon>Ascomycota</taxon>
        <taxon>Pezizomycotina</taxon>
        <taxon>Eurotiomycetes</taxon>
        <taxon>Eurotiomycetidae</taxon>
        <taxon>Eurotiales</taxon>
        <taxon>Aspergillaceae</taxon>
        <taxon>Aspergillus</taxon>
        <taxon>Aspergillus subgen. Circumdati</taxon>
    </lineage>
</organism>
<dbReference type="RefSeq" id="XP_025576948.1">
    <property type="nucleotide sequence ID" value="XM_025723118.1"/>
</dbReference>
<name>A0A395H3Y3_9EURO</name>
<dbReference type="InterPro" id="IPR003615">
    <property type="entry name" value="HNH_nuc"/>
</dbReference>
<protein>
    <recommendedName>
        <fullName evidence="2">HNH nuclease domain-containing protein</fullName>
    </recommendedName>
</protein>
<accession>A0A395H3Y3</accession>
<dbReference type="GeneID" id="37227983"/>
<dbReference type="VEuPathDB" id="FungiDB:BO80DRAFT_472020"/>
<dbReference type="OrthoDB" id="5416097at2759"/>
<sequence length="449" mass="49537">MSSSSGLSAGFDDPGRLRLITAILESLRSAEMAMKAPLGTLEISTPIWFALWLADLSELARISQDFSHNAMGTLLQYNGGSFDRLLTIMRPSHIPGLPRFSIGGKVATSRPDTGIASPSRRIEGFLPSKPTESCIGAVPATMENSPAKQFSKKRKHEEMEPPSSPSIPSTSKVKRDPTKDCLERDRVCVISRATDPLQAAHILPASLSDITTSIPNMQYYEFKDLLAIFWSERTIEKWLQAKEDIFLSAINPIALSPSCHVYWDRALFGLMPVGVSEDRTSMQLQFFRLNGQGLPATGNSLLLPPNAEGNAMIAPLTMPGKCQQGGRDHHVNVAGPNLTIFDHQAQRIIPSGDIVTITTTDPSTLPLPDEGLLSLQWTLHRLVALCAAAGWQPGNTEDDDEIYPDQLHAMSRLTSEEAGHCPRMREIKRLYFEERIAEARDSWNIDYGY</sequence>
<evidence type="ECO:0000256" key="1">
    <source>
        <dbReference type="SAM" id="MobiDB-lite"/>
    </source>
</evidence>
<gene>
    <name evidence="3" type="ORF">BO80DRAFT_472020</name>
</gene>